<keyword evidence="2" id="KW-1185">Reference proteome</keyword>
<name>A0A835URM1_VANPL</name>
<evidence type="ECO:0000313" key="1">
    <source>
        <dbReference type="EMBL" id="KAG0470110.1"/>
    </source>
</evidence>
<evidence type="ECO:0000313" key="2">
    <source>
        <dbReference type="Proteomes" id="UP000636800"/>
    </source>
</evidence>
<proteinExistence type="predicted"/>
<organism evidence="1 2">
    <name type="scientific">Vanilla planifolia</name>
    <name type="common">Vanilla</name>
    <dbReference type="NCBI Taxonomy" id="51239"/>
    <lineage>
        <taxon>Eukaryota</taxon>
        <taxon>Viridiplantae</taxon>
        <taxon>Streptophyta</taxon>
        <taxon>Embryophyta</taxon>
        <taxon>Tracheophyta</taxon>
        <taxon>Spermatophyta</taxon>
        <taxon>Magnoliopsida</taxon>
        <taxon>Liliopsida</taxon>
        <taxon>Asparagales</taxon>
        <taxon>Orchidaceae</taxon>
        <taxon>Vanilloideae</taxon>
        <taxon>Vanilleae</taxon>
        <taxon>Vanilla</taxon>
    </lineage>
</organism>
<gene>
    <name evidence="1" type="ORF">HPP92_016810</name>
</gene>
<dbReference type="OrthoDB" id="1872342at2759"/>
<comment type="caution">
    <text evidence="1">The sequence shown here is derived from an EMBL/GenBank/DDBJ whole genome shotgun (WGS) entry which is preliminary data.</text>
</comment>
<reference evidence="1 2" key="1">
    <citation type="journal article" date="2020" name="Nat. Food">
        <title>A phased Vanilla planifolia genome enables genetic improvement of flavour and production.</title>
        <authorList>
            <person name="Hasing T."/>
            <person name="Tang H."/>
            <person name="Brym M."/>
            <person name="Khazi F."/>
            <person name="Huang T."/>
            <person name="Chambers A.H."/>
        </authorList>
    </citation>
    <scope>NUCLEOTIDE SEQUENCE [LARGE SCALE GENOMIC DNA]</scope>
    <source>
        <tissue evidence="1">Leaf</tissue>
    </source>
</reference>
<dbReference type="AlphaFoldDB" id="A0A835URM1"/>
<dbReference type="EMBL" id="JADCNL010000008">
    <property type="protein sequence ID" value="KAG0470110.1"/>
    <property type="molecule type" value="Genomic_DNA"/>
</dbReference>
<protein>
    <submittedName>
        <fullName evidence="1">Uncharacterized protein</fullName>
    </submittedName>
</protein>
<accession>A0A835URM1</accession>
<sequence>MAQSMSTLIGESSWVSIGMPAIVGQRGLLWVNTGPHRSTPVAASCHGSMSHHGLAQEYGSPRCNAGLFGSMWVDMCRRRSGWGQRGSMQAD</sequence>
<dbReference type="Proteomes" id="UP000636800">
    <property type="component" value="Unassembled WGS sequence"/>
</dbReference>